<keyword evidence="3" id="KW-1185">Reference proteome</keyword>
<accession>A0A8H3W321</accession>
<dbReference type="Proteomes" id="UP000434172">
    <property type="component" value="Unassembled WGS sequence"/>
</dbReference>
<proteinExistence type="predicted"/>
<evidence type="ECO:0000256" key="1">
    <source>
        <dbReference type="SAM" id="MobiDB-lite"/>
    </source>
</evidence>
<name>A0A8H3W321_9PEZI</name>
<gene>
    <name evidence="2" type="ORF">GQ607_013769</name>
</gene>
<protein>
    <submittedName>
        <fullName evidence="2">Uncharacterized protein</fullName>
    </submittedName>
</protein>
<feature type="non-terminal residue" evidence="2">
    <location>
        <position position="1"/>
    </location>
</feature>
<reference evidence="2 3" key="1">
    <citation type="submission" date="2019-12" db="EMBL/GenBank/DDBJ databases">
        <title>A genome sequence resource for the geographically widespread anthracnose pathogen Colletotrichum asianum.</title>
        <authorList>
            <person name="Meng Y."/>
        </authorList>
    </citation>
    <scope>NUCLEOTIDE SEQUENCE [LARGE SCALE GENOMIC DNA]</scope>
    <source>
        <strain evidence="2 3">ICMP 18580</strain>
    </source>
</reference>
<organism evidence="2 3">
    <name type="scientific">Colletotrichum asianum</name>
    <dbReference type="NCBI Taxonomy" id="702518"/>
    <lineage>
        <taxon>Eukaryota</taxon>
        <taxon>Fungi</taxon>
        <taxon>Dikarya</taxon>
        <taxon>Ascomycota</taxon>
        <taxon>Pezizomycotina</taxon>
        <taxon>Sordariomycetes</taxon>
        <taxon>Hypocreomycetidae</taxon>
        <taxon>Glomerellales</taxon>
        <taxon>Glomerellaceae</taxon>
        <taxon>Colletotrichum</taxon>
        <taxon>Colletotrichum gloeosporioides species complex</taxon>
    </lineage>
</organism>
<dbReference type="AlphaFoldDB" id="A0A8H3W321"/>
<dbReference type="OrthoDB" id="5414836at2759"/>
<comment type="caution">
    <text evidence="2">The sequence shown here is derived from an EMBL/GenBank/DDBJ whole genome shotgun (WGS) entry which is preliminary data.</text>
</comment>
<sequence length="112" mass="12635">LQKQILRLQKTTPGLLALSWAPFARSFYCPSDGGSFDGVSGITPFYRQQTVRRRERFEKAELHAEDAPQIPPTELEGSYPDPVPEMSANEIAAQEMLSSELRSPVEMPERQK</sequence>
<feature type="region of interest" description="Disordered" evidence="1">
    <location>
        <begin position="61"/>
        <end position="112"/>
    </location>
</feature>
<dbReference type="EMBL" id="WOWK01000102">
    <property type="protein sequence ID" value="KAF0318960.1"/>
    <property type="molecule type" value="Genomic_DNA"/>
</dbReference>
<evidence type="ECO:0000313" key="3">
    <source>
        <dbReference type="Proteomes" id="UP000434172"/>
    </source>
</evidence>
<evidence type="ECO:0000313" key="2">
    <source>
        <dbReference type="EMBL" id="KAF0318960.1"/>
    </source>
</evidence>